<evidence type="ECO:0000256" key="10">
    <source>
        <dbReference type="SAM" id="MobiDB-lite"/>
    </source>
</evidence>
<dbReference type="Pfam" id="PF00069">
    <property type="entry name" value="Pkinase"/>
    <property type="match status" value="1"/>
</dbReference>
<keyword evidence="4 9" id="KW-0547">Nucleotide-binding</keyword>
<feature type="transmembrane region" description="Helical" evidence="11">
    <location>
        <begin position="409"/>
        <end position="431"/>
    </location>
</feature>
<dbReference type="Proteomes" id="UP000676565">
    <property type="component" value="Unassembled WGS sequence"/>
</dbReference>
<dbReference type="InterPro" id="IPR000719">
    <property type="entry name" value="Prot_kinase_dom"/>
</dbReference>
<dbReference type="PROSITE" id="PS00108">
    <property type="entry name" value="PROTEIN_KINASE_ST"/>
    <property type="match status" value="1"/>
</dbReference>
<dbReference type="CDD" id="cd14014">
    <property type="entry name" value="STKc_PknB_like"/>
    <property type="match status" value="1"/>
</dbReference>
<accession>A0ABS5C254</accession>
<keyword evidence="14" id="KW-1185">Reference proteome</keyword>
<evidence type="ECO:0000256" key="11">
    <source>
        <dbReference type="SAM" id="Phobius"/>
    </source>
</evidence>
<organism evidence="13 14">
    <name type="scientific">Gemmata palustris</name>
    <dbReference type="NCBI Taxonomy" id="2822762"/>
    <lineage>
        <taxon>Bacteria</taxon>
        <taxon>Pseudomonadati</taxon>
        <taxon>Planctomycetota</taxon>
        <taxon>Planctomycetia</taxon>
        <taxon>Gemmatales</taxon>
        <taxon>Gemmataceae</taxon>
        <taxon>Gemmata</taxon>
    </lineage>
</organism>
<feature type="transmembrane region" description="Helical" evidence="11">
    <location>
        <begin position="871"/>
        <end position="892"/>
    </location>
</feature>
<dbReference type="RefSeq" id="WP_210660500.1">
    <property type="nucleotide sequence ID" value="NZ_JAGKQQ010000001.1"/>
</dbReference>
<dbReference type="EMBL" id="JAGKQQ010000001">
    <property type="protein sequence ID" value="MBP3959742.1"/>
    <property type="molecule type" value="Genomic_DNA"/>
</dbReference>
<dbReference type="PANTHER" id="PTHR43289">
    <property type="entry name" value="MITOGEN-ACTIVATED PROTEIN KINASE KINASE KINASE 20-RELATED"/>
    <property type="match status" value="1"/>
</dbReference>
<dbReference type="GO" id="GO:0016301">
    <property type="term" value="F:kinase activity"/>
    <property type="evidence" value="ECO:0007669"/>
    <property type="project" value="UniProtKB-KW"/>
</dbReference>
<proteinExistence type="predicted"/>
<dbReference type="SMART" id="SM00220">
    <property type="entry name" value="S_TKc"/>
    <property type="match status" value="1"/>
</dbReference>
<evidence type="ECO:0000256" key="6">
    <source>
        <dbReference type="ARBA" id="ARBA00022840"/>
    </source>
</evidence>
<feature type="compositionally biased region" description="Polar residues" evidence="10">
    <location>
        <begin position="13"/>
        <end position="31"/>
    </location>
</feature>
<dbReference type="PROSITE" id="PS00107">
    <property type="entry name" value="PROTEIN_KINASE_ATP"/>
    <property type="match status" value="1"/>
</dbReference>
<feature type="binding site" evidence="9">
    <location>
        <position position="83"/>
    </location>
    <ligand>
        <name>ATP</name>
        <dbReference type="ChEBI" id="CHEBI:30616"/>
    </ligand>
</feature>
<feature type="transmembrane region" description="Helical" evidence="11">
    <location>
        <begin position="367"/>
        <end position="388"/>
    </location>
</feature>
<keyword evidence="7 11" id="KW-1133">Transmembrane helix</keyword>
<evidence type="ECO:0000259" key="12">
    <source>
        <dbReference type="PROSITE" id="PS50011"/>
    </source>
</evidence>
<protein>
    <submittedName>
        <fullName evidence="13">Protein kinase</fullName>
    </submittedName>
</protein>
<feature type="transmembrane region" description="Helical" evidence="11">
    <location>
        <begin position="739"/>
        <end position="762"/>
    </location>
</feature>
<evidence type="ECO:0000256" key="8">
    <source>
        <dbReference type="ARBA" id="ARBA00023136"/>
    </source>
</evidence>
<dbReference type="InterPro" id="IPR010432">
    <property type="entry name" value="RDD"/>
</dbReference>
<dbReference type="PANTHER" id="PTHR43289:SF34">
    <property type="entry name" value="SERINE_THREONINE-PROTEIN KINASE YBDM-RELATED"/>
    <property type="match status" value="1"/>
</dbReference>
<feature type="transmembrane region" description="Helical" evidence="11">
    <location>
        <begin position="952"/>
        <end position="973"/>
    </location>
</feature>
<feature type="region of interest" description="Disordered" evidence="10">
    <location>
        <begin position="13"/>
        <end position="34"/>
    </location>
</feature>
<feature type="transmembrane region" description="Helical" evidence="11">
    <location>
        <begin position="328"/>
        <end position="347"/>
    </location>
</feature>
<evidence type="ECO:0000256" key="7">
    <source>
        <dbReference type="ARBA" id="ARBA00022989"/>
    </source>
</evidence>
<keyword evidence="8 11" id="KW-0472">Membrane</keyword>
<gene>
    <name evidence="13" type="ORF">J8F10_31230</name>
</gene>
<sequence length="992" mass="107946">MFCMYCGQKLTDSSRPSSETYTQTFTPNADQGYSGIDDDVPPAQESAPEEVGGYKLVKMLGAGGMGTVYEAEAPGSGHRVAVKLLSSRLASNPSSVERFRQEGRLASQLAHPRCVFVLSADTENGRPYIVMELMPGRTLKDLVDERGPLTQHEAIARTLDIIDGLSEAHRVGMIHRDVKPSNCFLTADDRVKVGDFGLSKSLAGTGRNHLTQTGAFLGTVLFASPEQIRGEPLDYGSDVYSVAATLYFLLTGQAPFHHESAATALAKAISDPPPRVRVKRPDVSAQLETVILRGLERDRSRRWQTLDDLREALVDLLPERQRPARPRVLVAAYILDRILLTFLIFPAEVVRIWLEGSRSGKIDVFELRWLAVGLLFAYFGLTEGLLGATPGKWLLGLRVSRVGQTGPPGIGRALVRVFAFHALFVGMFFVPEELVRWFGPGIGGVLGGGSALACVAAMLLQVRKKWSFRGVHDFVSGCRVTQKPLGARKLRLGVRQPTPLQTLLPPPSDALPEVVGGYIVRGRLSVEQTGEQVWLAEDRSLGRSVLLWLRPWGTLTLSADPARPTRLRRVGSGALGWGGAAFDWTAFAAPLGGPLVEAVRPGYPLPWADARYVLEQLVEEFRAAEVEESVPPRLALDHIWVEPNGRVQVLDFPLCATHYGPNEPLAVLREAASFVLEGHPRSSRGPVRAPLPAHAGRVLNQLFETEPPLAEFQKELAETHAQQPEVTAQVRAAHLGIQAALLALPVATMFAISFMLSLFMAFESTLQAQRAKQAAEVLAQPDALAKLPDAATPELAVALSNPRAKSRVNDLVERTRAEAEVRRAQLFRPQRLILEQTGADRAVFSPGAVEPVLLWAGAPNDSPRSRTRAPWVSVVPVVSVVFALVPVGLVFFAGATRRGPSMVLAGIAIVRADGRPAYRRQCSFRAGLVWFPITALLLGAILLQVYAPDAMYLAAVLWLLAAALLPVYAVIALRFPARPPQDRLAGTYLVPV</sequence>
<dbReference type="Gene3D" id="3.30.200.20">
    <property type="entry name" value="Phosphorylase Kinase, domain 1"/>
    <property type="match status" value="1"/>
</dbReference>
<comment type="caution">
    <text evidence="13">The sequence shown here is derived from an EMBL/GenBank/DDBJ whole genome shotgun (WGS) entry which is preliminary data.</text>
</comment>
<evidence type="ECO:0000256" key="2">
    <source>
        <dbReference type="ARBA" id="ARBA00022679"/>
    </source>
</evidence>
<evidence type="ECO:0000256" key="9">
    <source>
        <dbReference type="PROSITE-ProRule" id="PRU10141"/>
    </source>
</evidence>
<dbReference type="InterPro" id="IPR011009">
    <property type="entry name" value="Kinase-like_dom_sf"/>
</dbReference>
<dbReference type="Gene3D" id="1.10.510.10">
    <property type="entry name" value="Transferase(Phosphotransferase) domain 1"/>
    <property type="match status" value="1"/>
</dbReference>
<comment type="subcellular location">
    <subcellularLocation>
        <location evidence="1">Membrane</location>
        <topology evidence="1">Multi-pass membrane protein</topology>
    </subcellularLocation>
</comment>
<evidence type="ECO:0000256" key="5">
    <source>
        <dbReference type="ARBA" id="ARBA00022777"/>
    </source>
</evidence>
<evidence type="ECO:0000256" key="3">
    <source>
        <dbReference type="ARBA" id="ARBA00022692"/>
    </source>
</evidence>
<evidence type="ECO:0000256" key="1">
    <source>
        <dbReference type="ARBA" id="ARBA00004141"/>
    </source>
</evidence>
<feature type="domain" description="Protein kinase" evidence="12">
    <location>
        <begin position="54"/>
        <end position="314"/>
    </location>
</feature>
<feature type="transmembrane region" description="Helical" evidence="11">
    <location>
        <begin position="928"/>
        <end position="946"/>
    </location>
</feature>
<keyword evidence="6 9" id="KW-0067">ATP-binding</keyword>
<keyword evidence="2" id="KW-0808">Transferase</keyword>
<evidence type="ECO:0000313" key="13">
    <source>
        <dbReference type="EMBL" id="MBP3959742.1"/>
    </source>
</evidence>
<evidence type="ECO:0000313" key="14">
    <source>
        <dbReference type="Proteomes" id="UP000676565"/>
    </source>
</evidence>
<feature type="transmembrane region" description="Helical" evidence="11">
    <location>
        <begin position="437"/>
        <end position="460"/>
    </location>
</feature>
<dbReference type="Pfam" id="PF06271">
    <property type="entry name" value="RDD"/>
    <property type="match status" value="1"/>
</dbReference>
<keyword evidence="5 13" id="KW-0418">Kinase</keyword>
<dbReference type="InterPro" id="IPR008271">
    <property type="entry name" value="Ser/Thr_kinase_AS"/>
</dbReference>
<reference evidence="13 14" key="1">
    <citation type="submission" date="2021-04" db="EMBL/GenBank/DDBJ databases">
        <authorList>
            <person name="Ivanova A."/>
        </authorList>
    </citation>
    <scope>NUCLEOTIDE SEQUENCE [LARGE SCALE GENOMIC DNA]</scope>
    <source>
        <strain evidence="13 14">G18</strain>
    </source>
</reference>
<dbReference type="InterPro" id="IPR017441">
    <property type="entry name" value="Protein_kinase_ATP_BS"/>
</dbReference>
<keyword evidence="3 11" id="KW-0812">Transmembrane</keyword>
<dbReference type="PROSITE" id="PS50011">
    <property type="entry name" value="PROTEIN_KINASE_DOM"/>
    <property type="match status" value="1"/>
</dbReference>
<dbReference type="SUPFAM" id="SSF56112">
    <property type="entry name" value="Protein kinase-like (PK-like)"/>
    <property type="match status" value="1"/>
</dbReference>
<name>A0ABS5C254_9BACT</name>
<evidence type="ECO:0000256" key="4">
    <source>
        <dbReference type="ARBA" id="ARBA00022741"/>
    </source>
</evidence>